<dbReference type="EC" id="2.4.-.-" evidence="2"/>
<dbReference type="InterPro" id="IPR050834">
    <property type="entry name" value="Glycosyltransf_2"/>
</dbReference>
<dbReference type="InterPro" id="IPR001173">
    <property type="entry name" value="Glyco_trans_2-like"/>
</dbReference>
<protein>
    <submittedName>
        <fullName evidence="2">Glycosyltransferase family A protein</fullName>
        <ecNumber evidence="2">2.4.-.-</ecNumber>
    </submittedName>
</protein>
<dbReference type="PANTHER" id="PTHR43685:SF2">
    <property type="entry name" value="GLYCOSYLTRANSFERASE 2-LIKE DOMAIN-CONTAINING PROTEIN"/>
    <property type="match status" value="1"/>
</dbReference>
<sequence length="182" mass="20535">MEEALNGYHTYYHPCSSFNLDAHQPLVHSKSSAKRRTHYDQPLISVLVPMRNEERNVADLLASLSRLSYPNLEFIFLDDGSTDGTNSLLYQHSKPFKLVKILKGKPLPEGWIGKVHACYQLGREASGDYLAFIDADIRLAPTTLNQTLHLMEDKNVGFITGSIELISKLKKNTQKVQISFCV</sequence>
<gene>
    <name evidence="2" type="ORF">RYX56_02810</name>
</gene>
<dbReference type="Pfam" id="PF00535">
    <property type="entry name" value="Glycos_transf_2"/>
    <property type="match status" value="1"/>
</dbReference>
<name>A0ABU3X7P8_9BACI</name>
<dbReference type="SUPFAM" id="SSF53448">
    <property type="entry name" value="Nucleotide-diphospho-sugar transferases"/>
    <property type="match status" value="1"/>
</dbReference>
<dbReference type="Proteomes" id="UP001287282">
    <property type="component" value="Unassembled WGS sequence"/>
</dbReference>
<feature type="domain" description="Glycosyltransferase 2-like" evidence="1">
    <location>
        <begin position="45"/>
        <end position="175"/>
    </location>
</feature>
<evidence type="ECO:0000259" key="1">
    <source>
        <dbReference type="Pfam" id="PF00535"/>
    </source>
</evidence>
<reference evidence="2 3" key="1">
    <citation type="submission" date="2023-10" db="EMBL/GenBank/DDBJ databases">
        <title>Screening of Alkalihalobacillus lindianensis BZ-TG-R113 and Its Alleviation of Salt Stress on Rapeseed Growth.</title>
        <authorList>
            <person name="Zhao B."/>
            <person name="Guo T."/>
        </authorList>
    </citation>
    <scope>NUCLEOTIDE SEQUENCE [LARGE SCALE GENOMIC DNA]</scope>
    <source>
        <strain evidence="2 3">BZ-TG-R113</strain>
    </source>
</reference>
<dbReference type="RefSeq" id="WP_317120613.1">
    <property type="nucleotide sequence ID" value="NZ_JAWJBA010000001.1"/>
</dbReference>
<proteinExistence type="predicted"/>
<keyword evidence="2" id="KW-0808">Transferase</keyword>
<dbReference type="Gene3D" id="3.90.550.10">
    <property type="entry name" value="Spore Coat Polysaccharide Biosynthesis Protein SpsA, Chain A"/>
    <property type="match status" value="1"/>
</dbReference>
<dbReference type="EMBL" id="JAWJBA010000001">
    <property type="protein sequence ID" value="MDV2683298.1"/>
    <property type="molecule type" value="Genomic_DNA"/>
</dbReference>
<keyword evidence="2" id="KW-0328">Glycosyltransferase</keyword>
<evidence type="ECO:0000313" key="2">
    <source>
        <dbReference type="EMBL" id="MDV2683298.1"/>
    </source>
</evidence>
<dbReference type="InterPro" id="IPR029044">
    <property type="entry name" value="Nucleotide-diphossugar_trans"/>
</dbReference>
<evidence type="ECO:0000313" key="3">
    <source>
        <dbReference type="Proteomes" id="UP001287282"/>
    </source>
</evidence>
<dbReference type="GO" id="GO:0016757">
    <property type="term" value="F:glycosyltransferase activity"/>
    <property type="evidence" value="ECO:0007669"/>
    <property type="project" value="UniProtKB-KW"/>
</dbReference>
<organism evidence="2 3">
    <name type="scientific">Alkalihalophilus lindianensis</name>
    <dbReference type="NCBI Taxonomy" id="1630542"/>
    <lineage>
        <taxon>Bacteria</taxon>
        <taxon>Bacillati</taxon>
        <taxon>Bacillota</taxon>
        <taxon>Bacilli</taxon>
        <taxon>Bacillales</taxon>
        <taxon>Bacillaceae</taxon>
        <taxon>Alkalihalophilus</taxon>
    </lineage>
</organism>
<dbReference type="CDD" id="cd00761">
    <property type="entry name" value="Glyco_tranf_GTA_type"/>
    <property type="match status" value="1"/>
</dbReference>
<comment type="caution">
    <text evidence="2">The sequence shown here is derived from an EMBL/GenBank/DDBJ whole genome shotgun (WGS) entry which is preliminary data.</text>
</comment>
<dbReference type="PANTHER" id="PTHR43685">
    <property type="entry name" value="GLYCOSYLTRANSFERASE"/>
    <property type="match status" value="1"/>
</dbReference>
<accession>A0ABU3X7P8</accession>
<keyword evidence="3" id="KW-1185">Reference proteome</keyword>